<organism evidence="2 6">
    <name type="scientific">Helicobacter cinaedi</name>
    <dbReference type="NCBI Taxonomy" id="213"/>
    <lineage>
        <taxon>Bacteria</taxon>
        <taxon>Pseudomonadati</taxon>
        <taxon>Campylobacterota</taxon>
        <taxon>Epsilonproteobacteria</taxon>
        <taxon>Campylobacterales</taxon>
        <taxon>Helicobacteraceae</taxon>
        <taxon>Helicobacter</taxon>
    </lineage>
</organism>
<dbReference type="EMBL" id="UGHZ01000006">
    <property type="protein sequence ID" value="STP13831.1"/>
    <property type="molecule type" value="Genomic_DNA"/>
</dbReference>
<dbReference type="Proteomes" id="UP000255335">
    <property type="component" value="Unassembled WGS sequence"/>
</dbReference>
<keyword evidence="1" id="KW-0472">Membrane</keyword>
<accession>A0A377JLI9</accession>
<feature type="transmembrane region" description="Helical" evidence="1">
    <location>
        <begin position="6"/>
        <end position="24"/>
    </location>
</feature>
<evidence type="ECO:0000313" key="6">
    <source>
        <dbReference type="Proteomes" id="UP000255335"/>
    </source>
</evidence>
<gene>
    <name evidence="2" type="ORF">NCTC12221_00028</name>
    <name evidence="3" type="ORF">NCTC12221_01403</name>
    <name evidence="4" type="ORF">NCTC12221_01882</name>
    <name evidence="5" type="ORF">NCTC12221_01909</name>
</gene>
<name>A0A377JLI9_9HELI</name>
<dbReference type="RefSeq" id="WP_258554096.1">
    <property type="nucleotide sequence ID" value="NZ_UGHZ01000001.1"/>
</dbReference>
<dbReference type="EMBL" id="UGHZ01000006">
    <property type="protein sequence ID" value="STP13804.1"/>
    <property type="molecule type" value="Genomic_DNA"/>
</dbReference>
<evidence type="ECO:0000313" key="3">
    <source>
        <dbReference type="EMBL" id="STP09945.1"/>
    </source>
</evidence>
<proteinExistence type="predicted"/>
<evidence type="ECO:0000313" key="2">
    <source>
        <dbReference type="EMBL" id="STP08616.1"/>
    </source>
</evidence>
<keyword evidence="1" id="KW-1133">Transmembrane helix</keyword>
<evidence type="ECO:0000256" key="1">
    <source>
        <dbReference type="SAM" id="Phobius"/>
    </source>
</evidence>
<sequence>METLLRLVVVVTLLILMFCFVEVMSHRERIGSYQSYGHMRL</sequence>
<dbReference type="EMBL" id="UGHZ01000001">
    <property type="protein sequence ID" value="STP08616.1"/>
    <property type="molecule type" value="Genomic_DNA"/>
</dbReference>
<keyword evidence="1" id="KW-0812">Transmembrane</keyword>
<dbReference type="EMBL" id="UGHZ01000001">
    <property type="protein sequence ID" value="STP09945.1"/>
    <property type="molecule type" value="Genomic_DNA"/>
</dbReference>
<reference evidence="2 6" key="1">
    <citation type="submission" date="2018-06" db="EMBL/GenBank/DDBJ databases">
        <authorList>
            <consortium name="Pathogen Informatics"/>
            <person name="Doyle S."/>
        </authorList>
    </citation>
    <scope>NUCLEOTIDE SEQUENCE [LARGE SCALE GENOMIC DNA]</scope>
    <source>
        <strain evidence="2 6">NCTC12221</strain>
    </source>
</reference>
<dbReference type="AlphaFoldDB" id="A0A377JLI9"/>
<evidence type="ECO:0000313" key="4">
    <source>
        <dbReference type="EMBL" id="STP13804.1"/>
    </source>
</evidence>
<protein>
    <submittedName>
        <fullName evidence="2">Uncharacterized protein</fullName>
    </submittedName>
</protein>
<evidence type="ECO:0000313" key="5">
    <source>
        <dbReference type="EMBL" id="STP13831.1"/>
    </source>
</evidence>